<evidence type="ECO:0000313" key="2">
    <source>
        <dbReference type="Proteomes" id="UP000765509"/>
    </source>
</evidence>
<keyword evidence="2" id="KW-1185">Reference proteome</keyword>
<gene>
    <name evidence="1" type="ORF">O181_088232</name>
</gene>
<evidence type="ECO:0008006" key="3">
    <source>
        <dbReference type="Google" id="ProtNLM"/>
    </source>
</evidence>
<organism evidence="1 2">
    <name type="scientific">Austropuccinia psidii MF-1</name>
    <dbReference type="NCBI Taxonomy" id="1389203"/>
    <lineage>
        <taxon>Eukaryota</taxon>
        <taxon>Fungi</taxon>
        <taxon>Dikarya</taxon>
        <taxon>Basidiomycota</taxon>
        <taxon>Pucciniomycotina</taxon>
        <taxon>Pucciniomycetes</taxon>
        <taxon>Pucciniales</taxon>
        <taxon>Sphaerophragmiaceae</taxon>
        <taxon>Austropuccinia</taxon>
    </lineage>
</organism>
<proteinExistence type="predicted"/>
<dbReference type="Proteomes" id="UP000765509">
    <property type="component" value="Unassembled WGS sequence"/>
</dbReference>
<name>A0A9Q3IR55_9BASI</name>
<evidence type="ECO:0000313" key="1">
    <source>
        <dbReference type="EMBL" id="MBW0548517.1"/>
    </source>
</evidence>
<accession>A0A9Q3IR55</accession>
<dbReference type="AlphaFoldDB" id="A0A9Q3IR55"/>
<comment type="caution">
    <text evidence="1">The sequence shown here is derived from an EMBL/GenBank/DDBJ whole genome shotgun (WGS) entry which is preliminary data.</text>
</comment>
<dbReference type="OrthoDB" id="2513437at2759"/>
<reference evidence="1" key="1">
    <citation type="submission" date="2021-03" db="EMBL/GenBank/DDBJ databases">
        <title>Draft genome sequence of rust myrtle Austropuccinia psidii MF-1, a brazilian biotype.</title>
        <authorList>
            <person name="Quecine M.C."/>
            <person name="Pachon D.M.R."/>
            <person name="Bonatelli M.L."/>
            <person name="Correr F.H."/>
            <person name="Franceschini L.M."/>
            <person name="Leite T.F."/>
            <person name="Margarido G.R.A."/>
            <person name="Almeida C.A."/>
            <person name="Ferrarezi J.A."/>
            <person name="Labate C.A."/>
        </authorList>
    </citation>
    <scope>NUCLEOTIDE SEQUENCE</scope>
    <source>
        <strain evidence="1">MF-1</strain>
    </source>
</reference>
<dbReference type="EMBL" id="AVOT02053733">
    <property type="protein sequence ID" value="MBW0548517.1"/>
    <property type="molecule type" value="Genomic_DNA"/>
</dbReference>
<protein>
    <recommendedName>
        <fullName evidence="3">DUF4219 domain-containing protein</fullName>
    </recommendedName>
</protein>
<sequence>MISTPFKLQKPTDLQYQIAQNQKVDCAFMPLKATDITNSNKDVSTLPFRYGSNFRHWSLKMKIHLRSRDLLDVCEKKIPEEASTCQAKKWEKASYEAIDIITTTIV</sequence>